<proteinExistence type="inferred from homology"/>
<comment type="similarity">
    <text evidence="6">Belongs to the Hyccin family.</text>
</comment>
<dbReference type="EnsemblMetazoa" id="tetur08g05380.1">
    <property type="protein sequence ID" value="tetur08g05380.1"/>
    <property type="gene ID" value="tetur08g05380"/>
</dbReference>
<comment type="subcellular location">
    <subcellularLocation>
        <location evidence="1">Cell membrane</location>
    </subcellularLocation>
    <subcellularLocation>
        <location evidence="2">Cytoplasm</location>
        <location evidence="2">Cytosol</location>
    </subcellularLocation>
</comment>
<dbReference type="STRING" id="32264.T1KBV1"/>
<evidence type="ECO:0008006" key="10">
    <source>
        <dbReference type="Google" id="ProtNLM"/>
    </source>
</evidence>
<evidence type="ECO:0000313" key="8">
    <source>
        <dbReference type="EnsemblMetazoa" id="tetur08g05380.1"/>
    </source>
</evidence>
<dbReference type="eggNOG" id="KOG4688">
    <property type="taxonomic scope" value="Eukaryota"/>
</dbReference>
<keyword evidence="3" id="KW-1003">Cell membrane</keyword>
<dbReference type="GO" id="GO:0005886">
    <property type="term" value="C:plasma membrane"/>
    <property type="evidence" value="ECO:0007669"/>
    <property type="project" value="UniProtKB-SubCell"/>
</dbReference>
<name>T1KBV1_TETUR</name>
<dbReference type="InterPro" id="IPR018619">
    <property type="entry name" value="Hyccin"/>
</dbReference>
<dbReference type="OMA" id="IQIASEW"/>
<evidence type="ECO:0000256" key="4">
    <source>
        <dbReference type="ARBA" id="ARBA00022490"/>
    </source>
</evidence>
<evidence type="ECO:0000256" key="2">
    <source>
        <dbReference type="ARBA" id="ARBA00004514"/>
    </source>
</evidence>
<dbReference type="AlphaFoldDB" id="T1KBV1"/>
<protein>
    <recommendedName>
        <fullName evidence="10">Hyccin</fullName>
    </recommendedName>
</protein>
<reference evidence="8" key="2">
    <citation type="submission" date="2015-06" db="UniProtKB">
        <authorList>
            <consortium name="EnsemblMetazoa"/>
        </authorList>
    </citation>
    <scope>IDENTIFICATION</scope>
</reference>
<dbReference type="KEGG" id="tut:107362470"/>
<dbReference type="GO" id="GO:0005829">
    <property type="term" value="C:cytosol"/>
    <property type="evidence" value="ECO:0007669"/>
    <property type="project" value="UniProtKB-SubCell"/>
</dbReference>
<accession>T1KBV1</accession>
<evidence type="ECO:0000313" key="9">
    <source>
        <dbReference type="Proteomes" id="UP000015104"/>
    </source>
</evidence>
<keyword evidence="4" id="KW-0963">Cytoplasm</keyword>
<dbReference type="GO" id="GO:0046854">
    <property type="term" value="P:phosphatidylinositol phosphate biosynthetic process"/>
    <property type="evidence" value="ECO:0007669"/>
    <property type="project" value="TreeGrafter"/>
</dbReference>
<keyword evidence="5" id="KW-0472">Membrane</keyword>
<dbReference type="PANTHER" id="PTHR31220:SF1">
    <property type="entry name" value="GH21176P"/>
    <property type="match status" value="1"/>
</dbReference>
<reference evidence="9" key="1">
    <citation type="submission" date="2011-08" db="EMBL/GenBank/DDBJ databases">
        <authorList>
            <person name="Rombauts S."/>
        </authorList>
    </citation>
    <scope>NUCLEOTIDE SEQUENCE</scope>
    <source>
        <strain evidence="9">London</strain>
    </source>
</reference>
<evidence type="ECO:0000256" key="3">
    <source>
        <dbReference type="ARBA" id="ARBA00022475"/>
    </source>
</evidence>
<dbReference type="Pfam" id="PF09790">
    <property type="entry name" value="Hyccin"/>
    <property type="match status" value="1"/>
</dbReference>
<evidence type="ECO:0000256" key="1">
    <source>
        <dbReference type="ARBA" id="ARBA00004236"/>
    </source>
</evidence>
<evidence type="ECO:0000256" key="7">
    <source>
        <dbReference type="SAM" id="MobiDB-lite"/>
    </source>
</evidence>
<dbReference type="OrthoDB" id="18937at2759"/>
<evidence type="ECO:0000256" key="5">
    <source>
        <dbReference type="ARBA" id="ARBA00023136"/>
    </source>
</evidence>
<organism evidence="8 9">
    <name type="scientific">Tetranychus urticae</name>
    <name type="common">Two-spotted spider mite</name>
    <dbReference type="NCBI Taxonomy" id="32264"/>
    <lineage>
        <taxon>Eukaryota</taxon>
        <taxon>Metazoa</taxon>
        <taxon>Ecdysozoa</taxon>
        <taxon>Arthropoda</taxon>
        <taxon>Chelicerata</taxon>
        <taxon>Arachnida</taxon>
        <taxon>Acari</taxon>
        <taxon>Acariformes</taxon>
        <taxon>Trombidiformes</taxon>
        <taxon>Prostigmata</taxon>
        <taxon>Eleutherengona</taxon>
        <taxon>Raphignathae</taxon>
        <taxon>Tetranychoidea</taxon>
        <taxon>Tetranychidae</taxon>
        <taxon>Tetranychus</taxon>
    </lineage>
</organism>
<evidence type="ECO:0000256" key="6">
    <source>
        <dbReference type="ARBA" id="ARBA00034482"/>
    </source>
</evidence>
<feature type="region of interest" description="Disordered" evidence="7">
    <location>
        <begin position="375"/>
        <end position="423"/>
    </location>
</feature>
<dbReference type="GO" id="GO:0072659">
    <property type="term" value="P:protein localization to plasma membrane"/>
    <property type="evidence" value="ECO:0007669"/>
    <property type="project" value="TreeGrafter"/>
</dbReference>
<dbReference type="EMBL" id="CAEY01001955">
    <property type="status" value="NOT_ANNOTATED_CDS"/>
    <property type="molecule type" value="Genomic_DNA"/>
</dbReference>
<dbReference type="HOGENOM" id="CLU_649465_0_0_1"/>
<feature type="compositionally biased region" description="Polar residues" evidence="7">
    <location>
        <begin position="410"/>
        <end position="423"/>
    </location>
</feature>
<gene>
    <name evidence="8" type="primary">107362470</name>
</gene>
<keyword evidence="9" id="KW-1185">Reference proteome</keyword>
<dbReference type="PANTHER" id="PTHR31220">
    <property type="entry name" value="HYCCIN RELATED"/>
    <property type="match status" value="1"/>
</dbReference>
<sequence length="423" mass="47350">MAAKSPLSKSSVKPGKPRDAIDVVNEWDRIFDRQWETMKKDKEMLLEYAEELMVNTELENALYVVLDDFKITERLVECICKILFAYRRSDCEKLHLYVLNYVPSLMGLAMQASVKPSDVKKKFKCVETCLLNIYNKEILDEDGKPKKTKIRIPDMTKATIYHDPSQSSGSPSFMEQTMKFLESTLPDKPIPSFGPYEQVERLHASNRNKVMTVLIRIYYQNLDNISKNSWKTLCKVVLKILKLSGPRSSNEQAHAIATAQAAVNAAGKTGSGIMTFDEMLAVGLARIQIASEWLVEVLRCVHVFLYNGLTDLGSKVLQQAHQRALLHLWTDVLLMSNAMIHSFKIDPTPDPEPTDITGSRTDVRSPISTILTATSAQRPPTTAATFKPSKLPEDIPIVSAKPERSASEAGESSTSPRPTSSKE</sequence>
<dbReference type="Proteomes" id="UP000015104">
    <property type="component" value="Unassembled WGS sequence"/>
</dbReference>
<feature type="compositionally biased region" description="Polar residues" evidence="7">
    <location>
        <begin position="375"/>
        <end position="384"/>
    </location>
</feature>